<reference evidence="4 5" key="1">
    <citation type="journal article" date="2018" name="Syst. Appl. Microbiol.">
        <title>Abditibacterium utsteinense sp. nov., the first cultivated member of candidate phylum FBP, isolated from ice-free Antarctic soil samples.</title>
        <authorList>
            <person name="Tahon G."/>
            <person name="Tytgat B."/>
            <person name="Lebbe L."/>
            <person name="Carlier A."/>
            <person name="Willems A."/>
        </authorList>
    </citation>
    <scope>NUCLEOTIDE SEQUENCE [LARGE SCALE GENOMIC DNA]</scope>
    <source>
        <strain evidence="4 5">LMG 29911</strain>
    </source>
</reference>
<keyword evidence="5" id="KW-1185">Reference proteome</keyword>
<dbReference type="Proteomes" id="UP000237684">
    <property type="component" value="Unassembled WGS sequence"/>
</dbReference>
<comment type="caution">
    <text evidence="4">The sequence shown here is derived from an EMBL/GenBank/DDBJ whole genome shotgun (WGS) entry which is preliminary data.</text>
</comment>
<dbReference type="CDD" id="cd04301">
    <property type="entry name" value="NAT_SF"/>
    <property type="match status" value="1"/>
</dbReference>
<evidence type="ECO:0000259" key="3">
    <source>
        <dbReference type="PROSITE" id="PS51186"/>
    </source>
</evidence>
<dbReference type="GO" id="GO:0016747">
    <property type="term" value="F:acyltransferase activity, transferring groups other than amino-acyl groups"/>
    <property type="evidence" value="ECO:0007669"/>
    <property type="project" value="InterPro"/>
</dbReference>
<name>A0A2S8SV50_9BACT</name>
<protein>
    <submittedName>
        <fullName evidence="4">Acetyltransferase (GNAT) domain-containing protein</fullName>
    </submittedName>
</protein>
<gene>
    <name evidence="4" type="ORF">B1R32_104169</name>
</gene>
<evidence type="ECO:0000256" key="1">
    <source>
        <dbReference type="ARBA" id="ARBA00022679"/>
    </source>
</evidence>
<sequence length="148" mass="16266">MENILIQPMRAAQTSALRRAVLRPNQPPSASVYPADSAAGALHLGAFCAEEIVGIASIYPEVWPRDANFKAWRLRGMAVSPAWQGRGIGSDLVRACLVHVQAHGGELLWCNARTPAVRFYRALGFESVGEEFEVPEIGPHHLMRRNLP</sequence>
<evidence type="ECO:0000256" key="2">
    <source>
        <dbReference type="ARBA" id="ARBA00023315"/>
    </source>
</evidence>
<dbReference type="InterPro" id="IPR016181">
    <property type="entry name" value="Acyl_CoA_acyltransferase"/>
</dbReference>
<dbReference type="FunCoup" id="A0A2S8SV50">
    <property type="interactions" value="4"/>
</dbReference>
<keyword evidence="1 4" id="KW-0808">Transferase</keyword>
<dbReference type="RefSeq" id="WP_105483048.1">
    <property type="nucleotide sequence ID" value="NZ_NIGF01000004.1"/>
</dbReference>
<dbReference type="PROSITE" id="PS51186">
    <property type="entry name" value="GNAT"/>
    <property type="match status" value="1"/>
</dbReference>
<keyword evidence="2" id="KW-0012">Acyltransferase</keyword>
<proteinExistence type="predicted"/>
<dbReference type="PANTHER" id="PTHR43877">
    <property type="entry name" value="AMINOALKYLPHOSPHONATE N-ACETYLTRANSFERASE-RELATED-RELATED"/>
    <property type="match status" value="1"/>
</dbReference>
<dbReference type="SUPFAM" id="SSF55729">
    <property type="entry name" value="Acyl-CoA N-acyltransferases (Nat)"/>
    <property type="match status" value="1"/>
</dbReference>
<dbReference type="Gene3D" id="3.40.630.30">
    <property type="match status" value="1"/>
</dbReference>
<organism evidence="4 5">
    <name type="scientific">Abditibacterium utsteinense</name>
    <dbReference type="NCBI Taxonomy" id="1960156"/>
    <lineage>
        <taxon>Bacteria</taxon>
        <taxon>Pseudomonadati</taxon>
        <taxon>Abditibacteriota</taxon>
        <taxon>Abditibacteriia</taxon>
        <taxon>Abditibacteriales</taxon>
        <taxon>Abditibacteriaceae</taxon>
        <taxon>Abditibacterium</taxon>
    </lineage>
</organism>
<dbReference type="AlphaFoldDB" id="A0A2S8SV50"/>
<evidence type="ECO:0000313" key="4">
    <source>
        <dbReference type="EMBL" id="PQV64675.1"/>
    </source>
</evidence>
<dbReference type="InterPro" id="IPR000182">
    <property type="entry name" value="GNAT_dom"/>
</dbReference>
<dbReference type="InParanoid" id="A0A2S8SV50"/>
<dbReference type="OrthoDB" id="9796171at2"/>
<dbReference type="InterPro" id="IPR050832">
    <property type="entry name" value="Bact_Acetyltransf"/>
</dbReference>
<dbReference type="EMBL" id="NIGF01000004">
    <property type="protein sequence ID" value="PQV64675.1"/>
    <property type="molecule type" value="Genomic_DNA"/>
</dbReference>
<accession>A0A2S8SV50</accession>
<evidence type="ECO:0000313" key="5">
    <source>
        <dbReference type="Proteomes" id="UP000237684"/>
    </source>
</evidence>
<feature type="domain" description="N-acetyltransferase" evidence="3">
    <location>
        <begin position="4"/>
        <end position="148"/>
    </location>
</feature>
<dbReference type="Pfam" id="PF00583">
    <property type="entry name" value="Acetyltransf_1"/>
    <property type="match status" value="1"/>
</dbReference>